<accession>A0A7X0RSG7</accession>
<dbReference type="Pfam" id="PF21537">
    <property type="entry name" value="DUF1980_C"/>
    <property type="match status" value="1"/>
</dbReference>
<dbReference type="Pfam" id="PF09323">
    <property type="entry name" value="DUF1980"/>
    <property type="match status" value="1"/>
</dbReference>
<dbReference type="PANTHER" id="PTHR40047:SF1">
    <property type="entry name" value="UPF0703 PROTEIN YCGQ"/>
    <property type="match status" value="1"/>
</dbReference>
<feature type="domain" description="DUF1980" evidence="3">
    <location>
        <begin position="2"/>
        <end position="180"/>
    </location>
</feature>
<proteinExistence type="predicted"/>
<comment type="caution">
    <text evidence="5">The sequence shown here is derived from an EMBL/GenBank/DDBJ whole genome shotgun (WGS) entry which is preliminary data.</text>
</comment>
<name>A0A7X0RSG7_9BACL</name>
<dbReference type="Proteomes" id="UP000547209">
    <property type="component" value="Unassembled WGS sequence"/>
</dbReference>
<keyword evidence="2" id="KW-0472">Membrane</keyword>
<dbReference type="RefSeq" id="WP_185670566.1">
    <property type="nucleotide sequence ID" value="NZ_JACJVP010000030.1"/>
</dbReference>
<feature type="transmembrane region" description="Helical" evidence="2">
    <location>
        <begin position="31"/>
        <end position="51"/>
    </location>
</feature>
<dbReference type="EMBL" id="JACJVP010000030">
    <property type="protein sequence ID" value="MBB6672711.1"/>
    <property type="molecule type" value="Genomic_DNA"/>
</dbReference>
<dbReference type="InterPro" id="IPR015402">
    <property type="entry name" value="DUF1980"/>
</dbReference>
<feature type="transmembrane region" description="Helical" evidence="2">
    <location>
        <begin position="149"/>
        <end position="168"/>
    </location>
</feature>
<keyword evidence="6" id="KW-1185">Reference proteome</keyword>
<feature type="region of interest" description="Disordered" evidence="1">
    <location>
        <begin position="65"/>
        <end position="140"/>
    </location>
</feature>
<evidence type="ECO:0000313" key="6">
    <source>
        <dbReference type="Proteomes" id="UP000547209"/>
    </source>
</evidence>
<sequence length="347" mass="39389">MIRFAILFGFAFMFLLLHRTGDIDKYINTKYAYLSISAIVLLGFLGLYQFIQVYREEKRTEKAKLAREATASEAGEIPGESSAKSSDASDNHDRHHRDHEHVHSHSRDHSHEHDQRHGHPHVHSQDHSHGHDHDAFGHSHGTSSKLGRLFTYAVLAFPILTGIFLPVATLDSSFVAAKGFSFPSMEERQKDPGNHQFLRPDTSVFYGAEGYDKVKNKELAEFADVKDIALTDANYLKGMEVVYNYAASFMDRNLSFDGFAYKGQQVSGEQYFVFRFGFIHCVADSGVFGMLVEFPKGTVLSNDDWVHVSGKLSSELYQPFKQTIPVLKVTSWNRIEPPKDPYVYRTF</sequence>
<evidence type="ECO:0000256" key="2">
    <source>
        <dbReference type="SAM" id="Phobius"/>
    </source>
</evidence>
<evidence type="ECO:0000313" key="5">
    <source>
        <dbReference type="EMBL" id="MBB6672711.1"/>
    </source>
</evidence>
<dbReference type="PANTHER" id="PTHR40047">
    <property type="entry name" value="UPF0703 PROTEIN YCGQ"/>
    <property type="match status" value="1"/>
</dbReference>
<feature type="domain" description="DUF1980" evidence="4">
    <location>
        <begin position="206"/>
        <end position="345"/>
    </location>
</feature>
<gene>
    <name evidence="5" type="ORF">H7C19_18675</name>
</gene>
<protein>
    <submittedName>
        <fullName evidence="5">TIGR03943 family protein</fullName>
    </submittedName>
</protein>
<evidence type="ECO:0000259" key="3">
    <source>
        <dbReference type="Pfam" id="PF09323"/>
    </source>
</evidence>
<feature type="compositionally biased region" description="Basic and acidic residues" evidence="1">
    <location>
        <begin position="87"/>
        <end position="137"/>
    </location>
</feature>
<keyword evidence="2" id="KW-1133">Transmembrane helix</keyword>
<evidence type="ECO:0000259" key="4">
    <source>
        <dbReference type="Pfam" id="PF21537"/>
    </source>
</evidence>
<dbReference type="InterPro" id="IPR048493">
    <property type="entry name" value="DUF1980_N"/>
</dbReference>
<dbReference type="AlphaFoldDB" id="A0A7X0RSG7"/>
<evidence type="ECO:0000256" key="1">
    <source>
        <dbReference type="SAM" id="MobiDB-lite"/>
    </source>
</evidence>
<dbReference type="InterPro" id="IPR048447">
    <property type="entry name" value="DUF1980_C"/>
</dbReference>
<reference evidence="5 6" key="1">
    <citation type="submission" date="2020-08" db="EMBL/GenBank/DDBJ databases">
        <title>Cohnella phylogeny.</title>
        <authorList>
            <person name="Dunlap C."/>
        </authorList>
    </citation>
    <scope>NUCLEOTIDE SEQUENCE [LARGE SCALE GENOMIC DNA]</scope>
    <source>
        <strain evidence="5 6">DSM 28246</strain>
    </source>
</reference>
<dbReference type="NCBIfam" id="TIGR03943">
    <property type="entry name" value="TIGR03943 family putative permease subunit"/>
    <property type="match status" value="1"/>
</dbReference>
<dbReference type="InterPro" id="IPR052955">
    <property type="entry name" value="UPF0703_membrane_permease"/>
</dbReference>
<keyword evidence="2" id="KW-0812">Transmembrane</keyword>
<organism evidence="5 6">
    <name type="scientific">Cohnella nanjingensis</name>
    <dbReference type="NCBI Taxonomy" id="1387779"/>
    <lineage>
        <taxon>Bacteria</taxon>
        <taxon>Bacillati</taxon>
        <taxon>Bacillota</taxon>
        <taxon>Bacilli</taxon>
        <taxon>Bacillales</taxon>
        <taxon>Paenibacillaceae</taxon>
        <taxon>Cohnella</taxon>
    </lineage>
</organism>